<evidence type="ECO:0000313" key="3">
    <source>
        <dbReference type="Proteomes" id="UP000316008"/>
    </source>
</evidence>
<gene>
    <name evidence="2" type="ORF">FO442_09705</name>
</gene>
<dbReference type="AlphaFoldDB" id="A0A556MYF3"/>
<comment type="caution">
    <text evidence="2">The sequence shown here is derived from an EMBL/GenBank/DDBJ whole genome shotgun (WGS) entry which is preliminary data.</text>
</comment>
<dbReference type="Proteomes" id="UP000316008">
    <property type="component" value="Unassembled WGS sequence"/>
</dbReference>
<name>A0A556MYF3_9FLAO</name>
<dbReference type="EMBL" id="VLPL01000004">
    <property type="protein sequence ID" value="TSJ44863.1"/>
    <property type="molecule type" value="Genomic_DNA"/>
</dbReference>
<reference evidence="2 3" key="1">
    <citation type="submission" date="2019-07" db="EMBL/GenBank/DDBJ databases">
        <authorList>
            <person name="Huq M.A."/>
        </authorList>
    </citation>
    <scope>NUCLEOTIDE SEQUENCE [LARGE SCALE GENOMIC DNA]</scope>
    <source>
        <strain evidence="2 3">MAH-3</strain>
    </source>
</reference>
<feature type="coiled-coil region" evidence="1">
    <location>
        <begin position="74"/>
        <end position="116"/>
    </location>
</feature>
<evidence type="ECO:0000313" key="2">
    <source>
        <dbReference type="EMBL" id="TSJ44863.1"/>
    </source>
</evidence>
<proteinExistence type="predicted"/>
<dbReference type="Pfam" id="PF03993">
    <property type="entry name" value="DUF349"/>
    <property type="match status" value="5"/>
</dbReference>
<keyword evidence="1" id="KW-0175">Coiled coil</keyword>
<organism evidence="2 3">
    <name type="scientific">Fluviicola chungangensis</name>
    <dbReference type="NCBI Taxonomy" id="2597671"/>
    <lineage>
        <taxon>Bacteria</taxon>
        <taxon>Pseudomonadati</taxon>
        <taxon>Bacteroidota</taxon>
        <taxon>Flavobacteriia</taxon>
        <taxon>Flavobacteriales</taxon>
        <taxon>Crocinitomicaceae</taxon>
        <taxon>Fluviicola</taxon>
    </lineage>
</organism>
<sequence>MEKASLLESLKNLVQQEDALAVAREVSELRNQFEDVVLEEDRQFQIKQLDAQEKGEPVEERTADPVREEFYGLYNEFRERKGGLQKAKKEAEESNLRRKKALLDRLKEVVEKEENIGAAMTAYKEIHDAWKEVGDIPREKRQDIQSEYSRLLETFFYHIKIYRELREHDLHRNHQLKLDVIRRIQELSQMEHVKDVEQAIKTLQNEWDETGPVGNDAWESLKNSYWDAVRAVYARIQAFYDEKRTELAANLELKKDIARKAAELVKDFASTNTKEWETATASLLALQEEWKKIGFGPRKENEEVWKEFRASCDEFFAKKKAFFDSIRGKFDEVAAKKQQLVEKLEELKHSTEWKKTTDQILAIQKDWKELGSAGQRFEQKLWKEFRAACDHFFEAKQAHFSSKDKEFEGNLALKMELIERIKTAAIPEDKKEAMALLKNFATEFNSIGHVPMKEKDRVFNAYKEALDAHYKKLKLEGAEQEKMLFQARLDTMKADPNADRALAREKYDLHDKINKLKSDILQFENNLGFFAKSKGADILKKEVEGKIAAAQRKIEELKAKIKMMQ</sequence>
<dbReference type="RefSeq" id="WP_144332976.1">
    <property type="nucleotide sequence ID" value="NZ_VLPL01000004.1"/>
</dbReference>
<keyword evidence="3" id="KW-1185">Reference proteome</keyword>
<accession>A0A556MYF3</accession>
<dbReference type="OrthoDB" id="5422202at2"/>
<protein>
    <submittedName>
        <fullName evidence="2">DUF349 domain-containing protein</fullName>
    </submittedName>
</protein>
<evidence type="ECO:0000256" key="1">
    <source>
        <dbReference type="SAM" id="Coils"/>
    </source>
</evidence>
<dbReference type="InterPro" id="IPR007139">
    <property type="entry name" value="DUF349"/>
</dbReference>